<dbReference type="EMBL" id="MT141596">
    <property type="protein sequence ID" value="QJA68202.1"/>
    <property type="molecule type" value="Genomic_DNA"/>
</dbReference>
<keyword evidence="1" id="KW-0472">Membrane</keyword>
<evidence type="ECO:0000313" key="2">
    <source>
        <dbReference type="EMBL" id="QJA68202.1"/>
    </source>
</evidence>
<accession>A0A6M3JGM7</accession>
<evidence type="ECO:0000256" key="1">
    <source>
        <dbReference type="SAM" id="Phobius"/>
    </source>
</evidence>
<gene>
    <name evidence="2" type="ORF">MM415A07756_0003</name>
</gene>
<keyword evidence="1" id="KW-0812">Transmembrane</keyword>
<dbReference type="AlphaFoldDB" id="A0A6M3JGM7"/>
<name>A0A6M3JGM7_9ZZZZ</name>
<sequence length="106" mass="11404">MVWPKIGIILSGFSVVALAQIDGILKTGNNFGHLGALGIMGVVCIASIIALVQLYKDRSADQHKLIEMIEESTKASTQSAEAIKANTGVMVEMKDAIIRCKHNNRP</sequence>
<organism evidence="2">
    <name type="scientific">viral metagenome</name>
    <dbReference type="NCBI Taxonomy" id="1070528"/>
    <lineage>
        <taxon>unclassified sequences</taxon>
        <taxon>metagenomes</taxon>
        <taxon>organismal metagenomes</taxon>
    </lineage>
</organism>
<feature type="transmembrane region" description="Helical" evidence="1">
    <location>
        <begin position="35"/>
        <end position="55"/>
    </location>
</feature>
<proteinExistence type="predicted"/>
<reference evidence="2" key="1">
    <citation type="submission" date="2020-03" db="EMBL/GenBank/DDBJ databases">
        <title>The deep terrestrial virosphere.</title>
        <authorList>
            <person name="Holmfeldt K."/>
            <person name="Nilsson E."/>
            <person name="Simone D."/>
            <person name="Lopez-Fernandez M."/>
            <person name="Wu X."/>
            <person name="de Brujin I."/>
            <person name="Lundin D."/>
            <person name="Andersson A."/>
            <person name="Bertilsson S."/>
            <person name="Dopson M."/>
        </authorList>
    </citation>
    <scope>NUCLEOTIDE SEQUENCE</scope>
    <source>
        <strain evidence="2">MM415A07756</strain>
    </source>
</reference>
<protein>
    <submittedName>
        <fullName evidence="2">Uncharacterized protein</fullName>
    </submittedName>
</protein>
<keyword evidence="1" id="KW-1133">Transmembrane helix</keyword>